<dbReference type="OrthoDB" id="9766750at2"/>
<protein>
    <recommendedName>
        <fullName evidence="4">Helix-hairpin-helix domain-containing protein</fullName>
    </recommendedName>
</protein>
<dbReference type="RefSeq" id="WP_094546354.1">
    <property type="nucleotide sequence ID" value="NZ_MQWB01000001.1"/>
</dbReference>
<dbReference type="InterPro" id="IPR051675">
    <property type="entry name" value="Endo/Exo/Phosphatase_dom_1"/>
</dbReference>
<gene>
    <name evidence="2" type="ORF">BSZ36_04310</name>
</gene>
<keyword evidence="1" id="KW-0732">Signal</keyword>
<dbReference type="InterPro" id="IPR010994">
    <property type="entry name" value="RuvA_2-like"/>
</dbReference>
<evidence type="ECO:0008006" key="4">
    <source>
        <dbReference type="Google" id="ProtNLM"/>
    </source>
</evidence>
<dbReference type="PANTHER" id="PTHR21180">
    <property type="entry name" value="ENDONUCLEASE/EXONUCLEASE/PHOSPHATASE FAMILY DOMAIN-CONTAINING PROTEIN 1"/>
    <property type="match status" value="1"/>
</dbReference>
<comment type="caution">
    <text evidence="2">The sequence shown here is derived from an EMBL/GenBank/DDBJ whole genome shotgun (WGS) entry which is preliminary data.</text>
</comment>
<reference evidence="2 3" key="1">
    <citation type="submission" date="2016-11" db="EMBL/GenBank/DDBJ databases">
        <title>Study of marine rhodopsin-containing bacteria.</title>
        <authorList>
            <person name="Yoshizawa S."/>
            <person name="Kumagai Y."/>
            <person name="Kogure K."/>
        </authorList>
    </citation>
    <scope>NUCLEOTIDE SEQUENCE [LARGE SCALE GENOMIC DNA]</scope>
    <source>
        <strain evidence="2 3">SG-29</strain>
    </source>
</reference>
<organism evidence="2 3">
    <name type="scientific">Rubricoccus marinus</name>
    <dbReference type="NCBI Taxonomy" id="716817"/>
    <lineage>
        <taxon>Bacteria</taxon>
        <taxon>Pseudomonadati</taxon>
        <taxon>Rhodothermota</taxon>
        <taxon>Rhodothermia</taxon>
        <taxon>Rhodothermales</taxon>
        <taxon>Rubricoccaceae</taxon>
        <taxon>Rubricoccus</taxon>
    </lineage>
</organism>
<name>A0A259TXH4_9BACT</name>
<dbReference type="GO" id="GO:0015628">
    <property type="term" value="P:protein secretion by the type II secretion system"/>
    <property type="evidence" value="ECO:0007669"/>
    <property type="project" value="TreeGrafter"/>
</dbReference>
<dbReference type="EMBL" id="MQWB01000001">
    <property type="protein sequence ID" value="OZC02274.1"/>
    <property type="molecule type" value="Genomic_DNA"/>
</dbReference>
<feature type="chain" id="PRO_5011994491" description="Helix-hairpin-helix domain-containing protein" evidence="1">
    <location>
        <begin position="33"/>
        <end position="735"/>
    </location>
</feature>
<dbReference type="Proteomes" id="UP000216446">
    <property type="component" value="Unassembled WGS sequence"/>
</dbReference>
<proteinExistence type="predicted"/>
<evidence type="ECO:0000256" key="1">
    <source>
        <dbReference type="SAM" id="SignalP"/>
    </source>
</evidence>
<dbReference type="GO" id="GO:0015627">
    <property type="term" value="C:type II protein secretion system complex"/>
    <property type="evidence" value="ECO:0007669"/>
    <property type="project" value="TreeGrafter"/>
</dbReference>
<evidence type="ECO:0000313" key="2">
    <source>
        <dbReference type="EMBL" id="OZC02274.1"/>
    </source>
</evidence>
<evidence type="ECO:0000313" key="3">
    <source>
        <dbReference type="Proteomes" id="UP000216446"/>
    </source>
</evidence>
<dbReference type="SUPFAM" id="SSF47781">
    <property type="entry name" value="RuvA domain 2-like"/>
    <property type="match status" value="1"/>
</dbReference>
<accession>A0A259TXH4</accession>
<dbReference type="PANTHER" id="PTHR21180:SF32">
    <property type="entry name" value="ENDONUCLEASE_EXONUCLEASE_PHOSPHATASE FAMILY DOMAIN-CONTAINING PROTEIN 1"/>
    <property type="match status" value="1"/>
</dbReference>
<dbReference type="Pfam" id="PF12836">
    <property type="entry name" value="HHH_3"/>
    <property type="match status" value="1"/>
</dbReference>
<feature type="signal peptide" evidence="1">
    <location>
        <begin position="1"/>
        <end position="32"/>
    </location>
</feature>
<sequence>MAPVSSEDRWRQRLGLATVLLAFLALAPEAWAQDPVPDTTSVPQDGVVDELEALLEDESAGDPTVLLELLQDLRENPLDINTATVSELAQIPAFDGLLAAAIVRQRTATGAFRSLPEIQSVEGLTSDVFLEARPYLTIGQTLDVSAAAAPRFPTPPRLRTVVRGLEPRLTQRVQRRLDVASGFQGPDSTRAYPGSRDRIYTRIQANYRRQVSLNLTLEKDPGEQFRWDPETQTYGYDYASAHLAILDAGRIDALVIGDFVAEYGQGLTLWRAAGFGKGPDAVGGPIRNGRGIRPYGSVDENQFFRGVGLSVALTPRLYASGFASRRRLDATVFSLDSLDLTDPDIPPEALQGGLVSGLGIDGLHRTESEIARKDALGETIVGGGTEYRVTTSRVEGRIGVVGYAARFDAPLAAGERPDDRFDFAGQDAAMVSIYADAKTRAGQAFTEVARAPGGAVGGLGGLLADLGGGTDLLVVGRHYPRSFTTLHGYPFGERNGIGQNETGLYTGLRVKPSSTWTISTYLDQYRFPWLRFSTPRPTRGYEALLFVEHRPRRWIRLYMQARTETRERDLDFVGGVPTTILEGVAPETRQTLRVQGEWAANRELRFRTRAEVVRFAPRASGEPTETGGLLFNDVRWQIRDGLRLDARLTLFSTDGFASRLYTYENDLTGVFAVPVLYGQGARAYTLLTLEPTDGIQIQGKIGTSLFRDRRSIGSGNNLVDGNRATDVGLQIRARL</sequence>
<dbReference type="AlphaFoldDB" id="A0A259TXH4"/>
<keyword evidence="3" id="KW-1185">Reference proteome</keyword>
<dbReference type="InParanoid" id="A0A259TXH4"/>
<dbReference type="Gene3D" id="1.10.150.280">
    <property type="entry name" value="AF1531-like domain"/>
    <property type="match status" value="1"/>
</dbReference>